<dbReference type="Proteomes" id="UP001595867">
    <property type="component" value="Unassembled WGS sequence"/>
</dbReference>
<feature type="compositionally biased region" description="Gly residues" evidence="3">
    <location>
        <begin position="170"/>
        <end position="191"/>
    </location>
</feature>
<feature type="signal peptide" evidence="4">
    <location>
        <begin position="1"/>
        <end position="28"/>
    </location>
</feature>
<keyword evidence="6" id="KW-1185">Reference proteome</keyword>
<keyword evidence="2" id="KW-0964">Secreted</keyword>
<evidence type="ECO:0000313" key="5">
    <source>
        <dbReference type="EMBL" id="MFC4071563.1"/>
    </source>
</evidence>
<dbReference type="Pfam" id="PF00353">
    <property type="entry name" value="HemolysinCabind"/>
    <property type="match status" value="6"/>
</dbReference>
<keyword evidence="4" id="KW-0732">Signal</keyword>
<proteinExistence type="predicted"/>
<dbReference type="Gene3D" id="2.150.10.10">
    <property type="entry name" value="Serralysin-like metalloprotease, C-terminal"/>
    <property type="match status" value="3"/>
</dbReference>
<accession>A0ABV8JAP5</accession>
<dbReference type="EMBL" id="JBHSBL010000028">
    <property type="protein sequence ID" value="MFC4071563.1"/>
    <property type="molecule type" value="Genomic_DNA"/>
</dbReference>
<feature type="compositionally biased region" description="Gly residues" evidence="3">
    <location>
        <begin position="224"/>
        <end position="236"/>
    </location>
</feature>
<protein>
    <recommendedName>
        <fullName evidence="7">Calcium-binding protein</fullName>
    </recommendedName>
</protein>
<feature type="compositionally biased region" description="Acidic residues" evidence="3">
    <location>
        <begin position="298"/>
        <end position="311"/>
    </location>
</feature>
<evidence type="ECO:0000313" key="6">
    <source>
        <dbReference type="Proteomes" id="UP001595867"/>
    </source>
</evidence>
<name>A0ABV8JAP5_9ACTN</name>
<evidence type="ECO:0008006" key="7">
    <source>
        <dbReference type="Google" id="ProtNLM"/>
    </source>
</evidence>
<comment type="caution">
    <text evidence="5">The sequence shown here is derived from an EMBL/GenBank/DDBJ whole genome shotgun (WGS) entry which is preliminary data.</text>
</comment>
<dbReference type="PRINTS" id="PR00313">
    <property type="entry name" value="CABNDNGRPT"/>
</dbReference>
<organism evidence="5 6">
    <name type="scientific">Actinoplanes subglobosus</name>
    <dbReference type="NCBI Taxonomy" id="1547892"/>
    <lineage>
        <taxon>Bacteria</taxon>
        <taxon>Bacillati</taxon>
        <taxon>Actinomycetota</taxon>
        <taxon>Actinomycetes</taxon>
        <taxon>Micromonosporales</taxon>
        <taxon>Micromonosporaceae</taxon>
        <taxon>Actinoplanes</taxon>
    </lineage>
</organism>
<evidence type="ECO:0000256" key="4">
    <source>
        <dbReference type="SAM" id="SignalP"/>
    </source>
</evidence>
<sequence length="743" mass="75660">MRIIRSPRSGTATAAVVFVVLAATPAQAAPAPAPVAADGKTCTIVGTPGDDVLVGTPGPDVICGLGGNDRIRGGPGNDTLDGGPGDDLLEGEAGADLLIGGPGLDTLKGGAGNDTLRGGDDDDILDGGAGNDIIEAGGGNDDVDGGATEPEPAKAADRLIGGEGDDTVRGGPGADVIEGGGGNDTISGGTGNDTATGDSGYDTMTGDEGHDRLDGGDDSDDLDGGAGNDGVNGGAGDDTVAGGDGDDNVRGGSGDDQLTGGDGNDRMSGGPGADDMDGGPGSDTMSGGSGDDTMNGGDGDDTMDGGLDDDTMNGGPGNDDVEGGPGLNACVPDPDDAGGDKCTDRQSPRIEVSSLRWAIDRPVSNTADVTVRVRVHVTDDRSGLISTSVMFRNPESGGPSFWVNGWDPISGYRHDGVLELVGTLPRMSVPGDWTIAAIQLRDRVYRDSYYNIEPDGSYTLSTSVDGSVTVDDEFSLAPLTLTGDVYDEESPQIDIASATWQTGTTLDNSESREVRLDIDATDDLTGVTWLGARLTSTVPGGPNVYLYSSQQTDHLSGTVQLSGTLPAFVPTGEWKVVSVWAYDATNRYRSVSQGATPPESWIPALTVTGGVSDTEAPTIDMSWGEYIGATEADNGADRQVRLKVKAADDVSGVDGISATFCTTGAQTYLYSVGSEQTGGVWELTGTLPATTTPGLWKICNVTITDNANRQRTYYVASDDTWTSTGLPGGTSAIPKFTLRTPSA</sequence>
<dbReference type="InterPro" id="IPR011049">
    <property type="entry name" value="Serralysin-like_metalloprot_C"/>
</dbReference>
<evidence type="ECO:0000256" key="1">
    <source>
        <dbReference type="ARBA" id="ARBA00004613"/>
    </source>
</evidence>
<comment type="subcellular location">
    <subcellularLocation>
        <location evidence="1">Secreted</location>
    </subcellularLocation>
</comment>
<gene>
    <name evidence="5" type="ORF">ACFO0C_42065</name>
</gene>
<evidence type="ECO:0000256" key="3">
    <source>
        <dbReference type="SAM" id="MobiDB-lite"/>
    </source>
</evidence>
<dbReference type="SUPFAM" id="SSF51120">
    <property type="entry name" value="beta-Roll"/>
    <property type="match status" value="3"/>
</dbReference>
<dbReference type="PROSITE" id="PS00330">
    <property type="entry name" value="HEMOLYSIN_CALCIUM"/>
    <property type="match status" value="4"/>
</dbReference>
<feature type="region of interest" description="Disordered" evidence="3">
    <location>
        <begin position="111"/>
        <end position="348"/>
    </location>
</feature>
<feature type="compositionally biased region" description="Basic and acidic residues" evidence="3">
    <location>
        <begin position="338"/>
        <end position="348"/>
    </location>
</feature>
<dbReference type="InterPro" id="IPR018511">
    <property type="entry name" value="Hemolysin-typ_Ca-bd_CS"/>
</dbReference>
<reference evidence="6" key="1">
    <citation type="journal article" date="2019" name="Int. J. Syst. Evol. Microbiol.">
        <title>The Global Catalogue of Microorganisms (GCM) 10K type strain sequencing project: providing services to taxonomists for standard genome sequencing and annotation.</title>
        <authorList>
            <consortium name="The Broad Institute Genomics Platform"/>
            <consortium name="The Broad Institute Genome Sequencing Center for Infectious Disease"/>
            <person name="Wu L."/>
            <person name="Ma J."/>
        </authorList>
    </citation>
    <scope>NUCLEOTIDE SEQUENCE [LARGE SCALE GENOMIC DNA]</scope>
    <source>
        <strain evidence="6">TBRC 5832</strain>
    </source>
</reference>
<dbReference type="PANTHER" id="PTHR38340:SF1">
    <property type="entry name" value="S-LAYER PROTEIN"/>
    <property type="match status" value="1"/>
</dbReference>
<dbReference type="InterPro" id="IPR001343">
    <property type="entry name" value="Hemolysn_Ca-bd"/>
</dbReference>
<dbReference type="InterPro" id="IPR050557">
    <property type="entry name" value="RTX_toxin/Mannuronan_C5-epim"/>
</dbReference>
<dbReference type="RefSeq" id="WP_378072438.1">
    <property type="nucleotide sequence ID" value="NZ_JBHSBL010000028.1"/>
</dbReference>
<dbReference type="PANTHER" id="PTHR38340">
    <property type="entry name" value="S-LAYER PROTEIN"/>
    <property type="match status" value="1"/>
</dbReference>
<evidence type="ECO:0000256" key="2">
    <source>
        <dbReference type="ARBA" id="ARBA00022525"/>
    </source>
</evidence>
<feature type="chain" id="PRO_5045730938" description="Calcium-binding protein" evidence="4">
    <location>
        <begin position="29"/>
        <end position="743"/>
    </location>
</feature>
<feature type="compositionally biased region" description="Low complexity" evidence="3">
    <location>
        <begin position="282"/>
        <end position="295"/>
    </location>
</feature>